<reference evidence="1 2" key="1">
    <citation type="submission" date="2020-04" db="EMBL/GenBank/DDBJ databases">
        <title>Molecular characterization of pseudomonads from Agaricus bisporus reveal novel blotch 2 pathogens in Western Europe.</title>
        <authorList>
            <person name="Taparia T."/>
            <person name="Krijger M."/>
            <person name="Haynes E."/>
            <person name="Elpinstone J.G."/>
            <person name="Noble R."/>
            <person name="Van Der Wolf J."/>
        </authorList>
    </citation>
    <scope>NUCLEOTIDE SEQUENCE [LARGE SCALE GENOMIC DNA]</scope>
    <source>
        <strain evidence="1 2">P8021</strain>
    </source>
</reference>
<protein>
    <submittedName>
        <fullName evidence="1">Uncharacterized protein</fullName>
    </submittedName>
</protein>
<gene>
    <name evidence="1" type="ORF">HX893_25635</name>
</gene>
<evidence type="ECO:0000313" key="2">
    <source>
        <dbReference type="Proteomes" id="UP000585226"/>
    </source>
</evidence>
<accession>A0A7Y8G5A7</accession>
<sequence>MNFLALVRGALPGLPPGRIINSLNCRSSRTDQATRIRASEVADDRGQPSMVKVSDAWTQVVKPAWTETIQEAGDLYSFRMDELLAFIAAGFKARLSALET</sequence>
<comment type="caution">
    <text evidence="1">The sequence shown here is derived from an EMBL/GenBank/DDBJ whole genome shotgun (WGS) entry which is preliminary data.</text>
</comment>
<dbReference type="Proteomes" id="UP000585226">
    <property type="component" value="Unassembled WGS sequence"/>
</dbReference>
<dbReference type="Gene3D" id="1.10.10.10">
    <property type="entry name" value="Winged helix-like DNA-binding domain superfamily/Winged helix DNA-binding domain"/>
    <property type="match status" value="1"/>
</dbReference>
<dbReference type="EMBL" id="JACASD010000079">
    <property type="protein sequence ID" value="NWE91522.1"/>
    <property type="molecule type" value="Genomic_DNA"/>
</dbReference>
<evidence type="ECO:0000313" key="1">
    <source>
        <dbReference type="EMBL" id="NWE91522.1"/>
    </source>
</evidence>
<proteinExistence type="predicted"/>
<dbReference type="AlphaFoldDB" id="A0A7Y8G5A7"/>
<organism evidence="1 2">
    <name type="scientific">Pseudomonas reactans</name>
    <dbReference type="NCBI Taxonomy" id="117680"/>
    <lineage>
        <taxon>Bacteria</taxon>
        <taxon>Pseudomonadati</taxon>
        <taxon>Pseudomonadota</taxon>
        <taxon>Gammaproteobacteria</taxon>
        <taxon>Pseudomonadales</taxon>
        <taxon>Pseudomonadaceae</taxon>
        <taxon>Pseudomonas</taxon>
    </lineage>
</organism>
<dbReference type="InterPro" id="IPR036388">
    <property type="entry name" value="WH-like_DNA-bd_sf"/>
</dbReference>
<name>A0A7Y8G5A7_9PSED</name>